<feature type="compositionally biased region" description="Basic and acidic residues" evidence="4">
    <location>
        <begin position="68"/>
        <end position="77"/>
    </location>
</feature>
<dbReference type="GeneID" id="17274760"/>
<dbReference type="PANTHER" id="PTHR24171">
    <property type="entry name" value="ANKYRIN REPEAT DOMAIN-CONTAINING PROTEIN 39-RELATED"/>
    <property type="match status" value="1"/>
</dbReference>
<dbReference type="PROSITE" id="PS50088">
    <property type="entry name" value="ANK_REPEAT"/>
    <property type="match status" value="2"/>
</dbReference>
<feature type="compositionally biased region" description="Basic and acidic residues" evidence="4">
    <location>
        <begin position="32"/>
        <end position="47"/>
    </location>
</feature>
<dbReference type="Gene3D" id="1.25.40.20">
    <property type="entry name" value="Ankyrin repeat-containing domain"/>
    <property type="match status" value="1"/>
</dbReference>
<dbReference type="STRING" id="2903.R1F885"/>
<evidence type="ECO:0000256" key="3">
    <source>
        <dbReference type="PROSITE-ProRule" id="PRU00023"/>
    </source>
</evidence>
<evidence type="ECO:0000256" key="4">
    <source>
        <dbReference type="SAM" id="MobiDB-lite"/>
    </source>
</evidence>
<dbReference type="KEGG" id="ehx:EMIHUDRAFT_233942"/>
<reference evidence="6" key="1">
    <citation type="journal article" date="2013" name="Nature">
        <title>Pan genome of the phytoplankton Emiliania underpins its global distribution.</title>
        <authorList>
            <person name="Read B.A."/>
            <person name="Kegel J."/>
            <person name="Klute M.J."/>
            <person name="Kuo A."/>
            <person name="Lefebvre S.C."/>
            <person name="Maumus F."/>
            <person name="Mayer C."/>
            <person name="Miller J."/>
            <person name="Monier A."/>
            <person name="Salamov A."/>
            <person name="Young J."/>
            <person name="Aguilar M."/>
            <person name="Claverie J.M."/>
            <person name="Frickenhaus S."/>
            <person name="Gonzalez K."/>
            <person name="Herman E.K."/>
            <person name="Lin Y.C."/>
            <person name="Napier J."/>
            <person name="Ogata H."/>
            <person name="Sarno A.F."/>
            <person name="Shmutz J."/>
            <person name="Schroeder D."/>
            <person name="de Vargas C."/>
            <person name="Verret F."/>
            <person name="von Dassow P."/>
            <person name="Valentin K."/>
            <person name="Van de Peer Y."/>
            <person name="Wheeler G."/>
            <person name="Dacks J.B."/>
            <person name="Delwiche C.F."/>
            <person name="Dyhrman S.T."/>
            <person name="Glockner G."/>
            <person name="John U."/>
            <person name="Richards T."/>
            <person name="Worden A.Z."/>
            <person name="Zhang X."/>
            <person name="Grigoriev I.V."/>
            <person name="Allen A.E."/>
            <person name="Bidle K."/>
            <person name="Borodovsky M."/>
            <person name="Bowler C."/>
            <person name="Brownlee C."/>
            <person name="Cock J.M."/>
            <person name="Elias M."/>
            <person name="Gladyshev V.N."/>
            <person name="Groth M."/>
            <person name="Guda C."/>
            <person name="Hadaegh A."/>
            <person name="Iglesias-Rodriguez M.D."/>
            <person name="Jenkins J."/>
            <person name="Jones B.M."/>
            <person name="Lawson T."/>
            <person name="Leese F."/>
            <person name="Lindquist E."/>
            <person name="Lobanov A."/>
            <person name="Lomsadze A."/>
            <person name="Malik S.B."/>
            <person name="Marsh M.E."/>
            <person name="Mackinder L."/>
            <person name="Mock T."/>
            <person name="Mueller-Roeber B."/>
            <person name="Pagarete A."/>
            <person name="Parker M."/>
            <person name="Probert I."/>
            <person name="Quesneville H."/>
            <person name="Raines C."/>
            <person name="Rensing S.A."/>
            <person name="Riano-Pachon D.M."/>
            <person name="Richier S."/>
            <person name="Rokitta S."/>
            <person name="Shiraiwa Y."/>
            <person name="Soanes D.M."/>
            <person name="van der Giezen M."/>
            <person name="Wahlund T.M."/>
            <person name="Williams B."/>
            <person name="Wilson W."/>
            <person name="Wolfe G."/>
            <person name="Wurch L.L."/>
        </authorList>
    </citation>
    <scope>NUCLEOTIDE SEQUENCE</scope>
</reference>
<dbReference type="RefSeq" id="XP_005781873.1">
    <property type="nucleotide sequence ID" value="XM_005781816.1"/>
</dbReference>
<evidence type="ECO:0000313" key="6">
    <source>
        <dbReference type="Proteomes" id="UP000013827"/>
    </source>
</evidence>
<feature type="repeat" description="ANK" evidence="3">
    <location>
        <begin position="287"/>
        <end position="319"/>
    </location>
</feature>
<dbReference type="SMART" id="SM00248">
    <property type="entry name" value="ANK"/>
    <property type="match status" value="3"/>
</dbReference>
<dbReference type="GO" id="GO:0085020">
    <property type="term" value="P:protein K6-linked ubiquitination"/>
    <property type="evidence" value="ECO:0007669"/>
    <property type="project" value="TreeGrafter"/>
</dbReference>
<dbReference type="PANTHER" id="PTHR24171:SF8">
    <property type="entry name" value="BRCA1-ASSOCIATED RING DOMAIN PROTEIN 1"/>
    <property type="match status" value="1"/>
</dbReference>
<dbReference type="PROSITE" id="PS50297">
    <property type="entry name" value="ANK_REP_REGION"/>
    <property type="match status" value="2"/>
</dbReference>
<keyword evidence="2 3" id="KW-0040">ANK repeat</keyword>
<dbReference type="EnsemblProtists" id="EOD29444">
    <property type="protein sequence ID" value="EOD29444"/>
    <property type="gene ID" value="EMIHUDRAFT_233942"/>
</dbReference>
<protein>
    <submittedName>
        <fullName evidence="5">Uncharacterized protein</fullName>
    </submittedName>
</protein>
<feature type="region of interest" description="Disordered" evidence="4">
    <location>
        <begin position="105"/>
        <end position="124"/>
    </location>
</feature>
<dbReference type="PaxDb" id="2903-EOD29444"/>
<dbReference type="InterPro" id="IPR002110">
    <property type="entry name" value="Ankyrin_rpt"/>
</dbReference>
<organism evidence="5 6">
    <name type="scientific">Emiliania huxleyi (strain CCMP1516)</name>
    <dbReference type="NCBI Taxonomy" id="280463"/>
    <lineage>
        <taxon>Eukaryota</taxon>
        <taxon>Haptista</taxon>
        <taxon>Haptophyta</taxon>
        <taxon>Prymnesiophyceae</taxon>
        <taxon>Isochrysidales</taxon>
        <taxon>Noelaerhabdaceae</taxon>
        <taxon>Emiliania</taxon>
    </lineage>
</organism>
<feature type="repeat" description="ANK" evidence="3">
    <location>
        <begin position="254"/>
        <end position="286"/>
    </location>
</feature>
<dbReference type="InterPro" id="IPR036770">
    <property type="entry name" value="Ankyrin_rpt-contain_sf"/>
</dbReference>
<evidence type="ECO:0000313" key="5">
    <source>
        <dbReference type="EnsemblProtists" id="EOD29444"/>
    </source>
</evidence>
<dbReference type="SUPFAM" id="SSF48403">
    <property type="entry name" value="Ankyrin repeat"/>
    <property type="match status" value="1"/>
</dbReference>
<feature type="region of interest" description="Disordered" evidence="4">
    <location>
        <begin position="1"/>
        <end position="86"/>
    </location>
</feature>
<name>A0A0D3K109_EMIH1</name>
<dbReference type="GO" id="GO:0004842">
    <property type="term" value="F:ubiquitin-protein transferase activity"/>
    <property type="evidence" value="ECO:0007669"/>
    <property type="project" value="TreeGrafter"/>
</dbReference>
<evidence type="ECO:0000256" key="1">
    <source>
        <dbReference type="ARBA" id="ARBA00022737"/>
    </source>
</evidence>
<keyword evidence="1" id="KW-0677">Repeat</keyword>
<evidence type="ECO:0000256" key="2">
    <source>
        <dbReference type="ARBA" id="ARBA00023043"/>
    </source>
</evidence>
<dbReference type="Pfam" id="PF12796">
    <property type="entry name" value="Ank_2"/>
    <property type="match status" value="1"/>
</dbReference>
<sequence>MEVSAPPAEFRGDAATKWQLSVTVPPTSPDDAAAKRPLFDPAAKRQLVDPTDGAAAKRQLVDPTAHLQHSDPSRRSGDQGADDQSAGDAMLRETMELHAEPATLGEAAASPDESPALSGIDREGHSGVWHCPRPLVRARLAVYAKSGTADPIEAVVLEMHHSYLRTMPTGCHTAVILEALTIRAPTPQARISVHDVMYHLRSQLRAAVEVTNGPPLHTLSDELALLEAARVNDLKTLRRLLAAGVNPNRRHLVSGVTPLIAAATYNRREVVRLLLQAGATGDVVSFDGASALHIAAQRRFPQVVRYLLMADSPLHLKDSQGRTPFEAAQFGDPTSGVNMGDDMLRETMELLTTHPVGAYIDMSSP</sequence>
<keyword evidence="6" id="KW-1185">Reference proteome</keyword>
<dbReference type="AlphaFoldDB" id="A0A0D3K109"/>
<dbReference type="HOGENOM" id="CLU_064846_0_0_1"/>
<accession>A0A0D3K109</accession>
<dbReference type="Proteomes" id="UP000013827">
    <property type="component" value="Unassembled WGS sequence"/>
</dbReference>
<proteinExistence type="predicted"/>
<reference evidence="5" key="2">
    <citation type="submission" date="2024-10" db="UniProtKB">
        <authorList>
            <consortium name="EnsemblProtists"/>
        </authorList>
    </citation>
    <scope>IDENTIFICATION</scope>
</reference>